<dbReference type="FunFam" id="3.90.400.10:FF:000002">
    <property type="entry name" value="Sucrose isomerase"/>
    <property type="match status" value="1"/>
</dbReference>
<dbReference type="SMART" id="SM00642">
    <property type="entry name" value="Aamy"/>
    <property type="match status" value="1"/>
</dbReference>
<evidence type="ECO:0000313" key="6">
    <source>
        <dbReference type="Proteomes" id="UP000318422"/>
    </source>
</evidence>
<dbReference type="SUPFAM" id="SSF51011">
    <property type="entry name" value="Glycosyl hydrolase domain"/>
    <property type="match status" value="1"/>
</dbReference>
<keyword evidence="2" id="KW-0378">Hydrolase</keyword>
<dbReference type="Gene3D" id="2.60.40.1180">
    <property type="entry name" value="Golgi alpha-mannosidase II"/>
    <property type="match status" value="1"/>
</dbReference>
<evidence type="ECO:0000259" key="4">
    <source>
        <dbReference type="SMART" id="SM00642"/>
    </source>
</evidence>
<evidence type="ECO:0000256" key="3">
    <source>
        <dbReference type="ARBA" id="ARBA00023295"/>
    </source>
</evidence>
<dbReference type="Pfam" id="PF00128">
    <property type="entry name" value="Alpha-amylase"/>
    <property type="match status" value="1"/>
</dbReference>
<dbReference type="AlphaFoldDB" id="A0A4Y4CR54"/>
<accession>A0A4Y4CR54</accession>
<dbReference type="Proteomes" id="UP000318422">
    <property type="component" value="Unassembled WGS sequence"/>
</dbReference>
<dbReference type="GO" id="GO:0009313">
    <property type="term" value="P:oligosaccharide catabolic process"/>
    <property type="evidence" value="ECO:0007669"/>
    <property type="project" value="TreeGrafter"/>
</dbReference>
<dbReference type="InterPro" id="IPR045857">
    <property type="entry name" value="O16G_dom_2"/>
</dbReference>
<dbReference type="InterPro" id="IPR013780">
    <property type="entry name" value="Glyco_hydro_b"/>
</dbReference>
<gene>
    <name evidence="5" type="ORF">ZRA01_14710</name>
</gene>
<dbReference type="Gene3D" id="3.90.400.10">
    <property type="entry name" value="Oligo-1,6-glucosidase, Domain 2"/>
    <property type="match status" value="1"/>
</dbReference>
<comment type="similarity">
    <text evidence="1">Belongs to the glycosyl hydrolase 13 family.</text>
</comment>
<dbReference type="FunFam" id="3.20.20.80:FF:000064">
    <property type="entry name" value="Oligo-1,6-glucosidase"/>
    <property type="match status" value="2"/>
</dbReference>
<dbReference type="SUPFAM" id="SSF51445">
    <property type="entry name" value="(Trans)glycosidases"/>
    <property type="match status" value="1"/>
</dbReference>
<dbReference type="GO" id="GO:0004556">
    <property type="term" value="F:alpha-amylase activity"/>
    <property type="evidence" value="ECO:0007669"/>
    <property type="project" value="TreeGrafter"/>
</dbReference>
<proteinExistence type="inferred from homology"/>
<sequence length="570" mass="64461">MSTSPDSVQRFRHAWWKDAVAYQIYPRSFMDSNGDGIGDLPGILARLDYLQWLGVDVIWICPIYRSPNDDNGYDVSDYQAIMAEFGTMADFDRLLSEVHRRGMRLILDLVLNHTSDEHAWFVESRTSPESPKRDWYIWRDGKTDGKAGGPPNNWESIFGGPAWELDEASGQYFLHLFSRRQPDLNWECAPMREALYGMVRWWLDKGIDGFRLDAVSHIRKAPGLPDMPNPKGRAQVPCFPLHMNVDGVLDHLDALCEHTFRHYDVMTVGEANGVGPAEAVEWVGERRRRLDMIFQFEHLALWSRNPRAGLDVAGLKRVFGAWQKALGGQGWNALFIENHDIPRVVSLWGDVEQHWRDSATALATVYFLLQGTPFIYQGQEIGMTNTVFDGIADFDDVLARNRWQERVAAGERPADVLADLAITARDNARTPMQWSAAPGAGFTTGTPWLKPNPNHARINVAAQEADPDSVLNYYRRLIGLRKAERVLVEGAYHPLMASHRQIYAYCRGEGAGRLVVIVNLGKRPARYCHAGLMLAHEGLLLANLPVAPHAPRDSLQLRPYEARVYRVGAR</sequence>
<reference evidence="5 6" key="1">
    <citation type="submission" date="2019-06" db="EMBL/GenBank/DDBJ databases">
        <title>Whole genome shotgun sequence of Zoogloea ramigera NBRC 15342.</title>
        <authorList>
            <person name="Hosoyama A."/>
            <person name="Uohara A."/>
            <person name="Ohji S."/>
            <person name="Ichikawa N."/>
        </authorList>
    </citation>
    <scope>NUCLEOTIDE SEQUENCE [LARGE SCALE GENOMIC DNA]</scope>
    <source>
        <strain evidence="5 6">NBRC 15342</strain>
    </source>
</reference>
<dbReference type="PANTHER" id="PTHR10357">
    <property type="entry name" value="ALPHA-AMYLASE FAMILY MEMBER"/>
    <property type="match status" value="1"/>
</dbReference>
<dbReference type="InterPro" id="IPR006047">
    <property type="entry name" value="GH13_cat_dom"/>
</dbReference>
<keyword evidence="3" id="KW-0326">Glycosidase</keyword>
<dbReference type="EMBL" id="BJNV01000019">
    <property type="protein sequence ID" value="GEC95398.1"/>
    <property type="molecule type" value="Genomic_DNA"/>
</dbReference>
<evidence type="ECO:0000256" key="1">
    <source>
        <dbReference type="ARBA" id="ARBA00008061"/>
    </source>
</evidence>
<dbReference type="CDD" id="cd11333">
    <property type="entry name" value="AmyAc_SI_OligoGlu_DGase"/>
    <property type="match status" value="1"/>
</dbReference>
<evidence type="ECO:0000256" key="2">
    <source>
        <dbReference type="ARBA" id="ARBA00022801"/>
    </source>
</evidence>
<dbReference type="Gene3D" id="3.20.20.80">
    <property type="entry name" value="Glycosidases"/>
    <property type="match status" value="2"/>
</dbReference>
<comment type="caution">
    <text evidence="5">The sequence shown here is derived from an EMBL/GenBank/DDBJ whole genome shotgun (WGS) entry which is preliminary data.</text>
</comment>
<evidence type="ECO:0000313" key="5">
    <source>
        <dbReference type="EMBL" id="GEC95398.1"/>
    </source>
</evidence>
<organism evidence="5 6">
    <name type="scientific">Zoogloea ramigera</name>
    <dbReference type="NCBI Taxonomy" id="350"/>
    <lineage>
        <taxon>Bacteria</taxon>
        <taxon>Pseudomonadati</taxon>
        <taxon>Pseudomonadota</taxon>
        <taxon>Betaproteobacteria</taxon>
        <taxon>Rhodocyclales</taxon>
        <taxon>Zoogloeaceae</taxon>
        <taxon>Zoogloea</taxon>
    </lineage>
</organism>
<name>A0A4Y4CR54_ZOORA</name>
<protein>
    <submittedName>
        <fullName evidence="5">Alpha-glucosidase</fullName>
    </submittedName>
</protein>
<dbReference type="InterPro" id="IPR017853">
    <property type="entry name" value="GH"/>
</dbReference>
<dbReference type="PANTHER" id="PTHR10357:SF178">
    <property type="entry name" value="OLIGO-1,6-GLUCOSIDASE 3-RELATED"/>
    <property type="match status" value="1"/>
</dbReference>
<feature type="domain" description="Glycosyl hydrolase family 13 catalytic" evidence="4">
    <location>
        <begin position="23"/>
        <end position="429"/>
    </location>
</feature>
<keyword evidence="6" id="KW-1185">Reference proteome</keyword>